<gene>
    <name evidence="2" type="ORF">PAECIP111893_00594</name>
</gene>
<keyword evidence="1" id="KW-1133">Transmembrane helix</keyword>
<evidence type="ECO:0000256" key="1">
    <source>
        <dbReference type="SAM" id="Phobius"/>
    </source>
</evidence>
<sequence length="80" mass="9151">MLTICKNVLHAYSAPRFTFPRCNAVFPPYGDSKSGFYDAFPSVRMFYMLTARLGSLFLAVTLFFHLTAIVEEDSTMLYHL</sequence>
<keyword evidence="1" id="KW-0812">Transmembrane</keyword>
<feature type="transmembrane region" description="Helical" evidence="1">
    <location>
        <begin position="49"/>
        <end position="70"/>
    </location>
</feature>
<protein>
    <submittedName>
        <fullName evidence="2">Uncharacterized protein</fullName>
    </submittedName>
</protein>
<name>A0ABM9BV10_9BACL</name>
<evidence type="ECO:0000313" key="2">
    <source>
        <dbReference type="EMBL" id="CAH1195005.1"/>
    </source>
</evidence>
<evidence type="ECO:0000313" key="3">
    <source>
        <dbReference type="Proteomes" id="UP000838686"/>
    </source>
</evidence>
<organism evidence="2 3">
    <name type="scientific">Paenibacillus plantiphilus</name>
    <dbReference type="NCBI Taxonomy" id="2905650"/>
    <lineage>
        <taxon>Bacteria</taxon>
        <taxon>Bacillati</taxon>
        <taxon>Bacillota</taxon>
        <taxon>Bacilli</taxon>
        <taxon>Bacillales</taxon>
        <taxon>Paenibacillaceae</taxon>
        <taxon>Paenibacillus</taxon>
    </lineage>
</organism>
<comment type="caution">
    <text evidence="2">The sequence shown here is derived from an EMBL/GenBank/DDBJ whole genome shotgun (WGS) entry which is preliminary data.</text>
</comment>
<accession>A0ABM9BV10</accession>
<dbReference type="Proteomes" id="UP000838686">
    <property type="component" value="Unassembled WGS sequence"/>
</dbReference>
<keyword evidence="1" id="KW-0472">Membrane</keyword>
<dbReference type="EMBL" id="CAKMMF010000003">
    <property type="protein sequence ID" value="CAH1195005.1"/>
    <property type="molecule type" value="Genomic_DNA"/>
</dbReference>
<reference evidence="2" key="1">
    <citation type="submission" date="2022-01" db="EMBL/GenBank/DDBJ databases">
        <authorList>
            <person name="Criscuolo A."/>
        </authorList>
    </citation>
    <scope>NUCLEOTIDE SEQUENCE</scope>
    <source>
        <strain evidence="2">CIP111893</strain>
    </source>
</reference>
<keyword evidence="3" id="KW-1185">Reference proteome</keyword>
<proteinExistence type="predicted"/>